<sequence>MIGGKTQGAGKHSGSELTAHSPFQQRKFEGPCVLYPWSHWKLIIFPFSIISIGVREAVVGRTASIVVRSTEAS</sequence>
<dbReference type="VEuPathDB" id="VectorBase:ACHR014197"/>
<dbReference type="EnsemblMetazoa" id="ACHR014197-RA">
    <property type="protein sequence ID" value="ACHR014197-PA"/>
    <property type="gene ID" value="ACHR014197"/>
</dbReference>
<protein>
    <submittedName>
        <fullName evidence="1">Uncharacterized protein</fullName>
    </submittedName>
</protein>
<proteinExistence type="predicted"/>
<organism evidence="1 2">
    <name type="scientific">Anopheles christyi</name>
    <dbReference type="NCBI Taxonomy" id="43041"/>
    <lineage>
        <taxon>Eukaryota</taxon>
        <taxon>Metazoa</taxon>
        <taxon>Ecdysozoa</taxon>
        <taxon>Arthropoda</taxon>
        <taxon>Hexapoda</taxon>
        <taxon>Insecta</taxon>
        <taxon>Pterygota</taxon>
        <taxon>Neoptera</taxon>
        <taxon>Endopterygota</taxon>
        <taxon>Diptera</taxon>
        <taxon>Nematocera</taxon>
        <taxon>Culicoidea</taxon>
        <taxon>Culicidae</taxon>
        <taxon>Anophelinae</taxon>
        <taxon>Anopheles</taxon>
    </lineage>
</organism>
<name>A0A182KIA7_9DIPT</name>
<dbReference type="Proteomes" id="UP000075881">
    <property type="component" value="Unassembled WGS sequence"/>
</dbReference>
<keyword evidence="2" id="KW-1185">Reference proteome</keyword>
<evidence type="ECO:0000313" key="2">
    <source>
        <dbReference type="Proteomes" id="UP000075881"/>
    </source>
</evidence>
<reference evidence="2" key="1">
    <citation type="submission" date="2013-03" db="EMBL/GenBank/DDBJ databases">
        <title>The Genome Sequence of Anopheles christyi ACHKN1017.</title>
        <authorList>
            <consortium name="The Broad Institute Genomics Platform"/>
            <person name="Neafsey D.E."/>
            <person name="Besansky N."/>
            <person name="Walker B."/>
            <person name="Young S.K."/>
            <person name="Zeng Q."/>
            <person name="Gargeya S."/>
            <person name="Fitzgerald M."/>
            <person name="Haas B."/>
            <person name="Abouelleil A."/>
            <person name="Allen A.W."/>
            <person name="Alvarado L."/>
            <person name="Arachchi H.M."/>
            <person name="Berlin A.M."/>
            <person name="Chapman S.B."/>
            <person name="Gainer-Dewar J."/>
            <person name="Goldberg J."/>
            <person name="Griggs A."/>
            <person name="Gujja S."/>
            <person name="Hansen M."/>
            <person name="Howarth C."/>
            <person name="Imamovic A."/>
            <person name="Ireland A."/>
            <person name="Larimer J."/>
            <person name="McCowan C."/>
            <person name="Murphy C."/>
            <person name="Pearson M."/>
            <person name="Poon T.W."/>
            <person name="Priest M."/>
            <person name="Roberts A."/>
            <person name="Saif S."/>
            <person name="Shea T."/>
            <person name="Sisk P."/>
            <person name="Sykes S."/>
            <person name="Wortman J."/>
            <person name="Nusbaum C."/>
            <person name="Birren B."/>
        </authorList>
    </citation>
    <scope>NUCLEOTIDE SEQUENCE [LARGE SCALE GENOMIC DNA]</scope>
    <source>
        <strain evidence="2">ACHKN1017</strain>
    </source>
</reference>
<dbReference type="AlphaFoldDB" id="A0A182KIA7"/>
<evidence type="ECO:0000313" key="1">
    <source>
        <dbReference type="EnsemblMetazoa" id="ACHR014197-PA"/>
    </source>
</evidence>
<accession>A0A182KIA7</accession>
<reference evidence="1" key="2">
    <citation type="submission" date="2020-05" db="UniProtKB">
        <authorList>
            <consortium name="EnsemblMetazoa"/>
        </authorList>
    </citation>
    <scope>IDENTIFICATION</scope>
    <source>
        <strain evidence="1">ACHKN1017</strain>
    </source>
</reference>